<accession>A0A915L042</accession>
<dbReference type="Proteomes" id="UP000887565">
    <property type="component" value="Unplaced"/>
</dbReference>
<proteinExistence type="predicted"/>
<dbReference type="WBParaSite" id="nRc.2.0.1.t43820-RA">
    <property type="protein sequence ID" value="nRc.2.0.1.t43820-RA"/>
    <property type="gene ID" value="nRc.2.0.1.g43820"/>
</dbReference>
<dbReference type="AlphaFoldDB" id="A0A915L042"/>
<reference evidence="2" key="1">
    <citation type="submission" date="2022-11" db="UniProtKB">
        <authorList>
            <consortium name="WormBaseParasite"/>
        </authorList>
    </citation>
    <scope>IDENTIFICATION</scope>
</reference>
<protein>
    <submittedName>
        <fullName evidence="2">Uncharacterized protein</fullName>
    </submittedName>
</protein>
<sequence length="115" mass="13353">MDRRSAGCGGDRRLKLRLRDLHIFEKDGFLNEIGNDVFDCSKWFGVFENYFRSSCYLLMKKLHLSTGIRQADNHRRMAKTCGDTSPSYVTVKNRATDFKRGCQLIENQVRAGVWK</sequence>
<evidence type="ECO:0000313" key="2">
    <source>
        <dbReference type="WBParaSite" id="nRc.2.0.1.t43820-RA"/>
    </source>
</evidence>
<name>A0A915L042_ROMCU</name>
<organism evidence="1 2">
    <name type="scientific">Romanomermis culicivorax</name>
    <name type="common">Nematode worm</name>
    <dbReference type="NCBI Taxonomy" id="13658"/>
    <lineage>
        <taxon>Eukaryota</taxon>
        <taxon>Metazoa</taxon>
        <taxon>Ecdysozoa</taxon>
        <taxon>Nematoda</taxon>
        <taxon>Enoplea</taxon>
        <taxon>Dorylaimia</taxon>
        <taxon>Mermithida</taxon>
        <taxon>Mermithoidea</taxon>
        <taxon>Mermithidae</taxon>
        <taxon>Romanomermis</taxon>
    </lineage>
</organism>
<keyword evidence="1" id="KW-1185">Reference proteome</keyword>
<evidence type="ECO:0000313" key="1">
    <source>
        <dbReference type="Proteomes" id="UP000887565"/>
    </source>
</evidence>